<dbReference type="PANTHER" id="PTHR46100">
    <property type="entry name" value="IMP2'P"/>
    <property type="match status" value="1"/>
</dbReference>
<gene>
    <name evidence="1" type="ORF">HAX54_021456</name>
</gene>
<dbReference type="Proteomes" id="UP000823775">
    <property type="component" value="Unassembled WGS sequence"/>
</dbReference>
<reference evidence="1 2" key="1">
    <citation type="journal article" date="2021" name="BMC Genomics">
        <title>Datura genome reveals duplications of psychoactive alkaloid biosynthetic genes and high mutation rate following tissue culture.</title>
        <authorList>
            <person name="Rajewski A."/>
            <person name="Carter-House D."/>
            <person name="Stajich J."/>
            <person name="Litt A."/>
        </authorList>
    </citation>
    <scope>NUCLEOTIDE SEQUENCE [LARGE SCALE GENOMIC DNA]</scope>
    <source>
        <strain evidence="1">AR-01</strain>
    </source>
</reference>
<dbReference type="PANTHER" id="PTHR46100:SF1">
    <property type="entry name" value="OS02G0773200 PROTEIN"/>
    <property type="match status" value="1"/>
</dbReference>
<dbReference type="EMBL" id="JACEIK010002581">
    <property type="protein sequence ID" value="MCD9637906.1"/>
    <property type="molecule type" value="Genomic_DNA"/>
</dbReference>
<name>A0ABS8UV46_DATST</name>
<sequence length="101" mass="11305">MDYSTSSKIGLKWAIENLVEEGDTIIIIHVVSSKLDPTNKQLFEDTGSPLIPFDEFKEINVSKYYGLNLIKKLLICLTLFPSLKGDSSVKGVLGRCKRETL</sequence>
<comment type="caution">
    <text evidence="1">The sequence shown here is derived from an EMBL/GenBank/DDBJ whole genome shotgun (WGS) entry which is preliminary data.</text>
</comment>
<keyword evidence="2" id="KW-1185">Reference proteome</keyword>
<organism evidence="1 2">
    <name type="scientific">Datura stramonium</name>
    <name type="common">Jimsonweed</name>
    <name type="synonym">Common thornapple</name>
    <dbReference type="NCBI Taxonomy" id="4076"/>
    <lineage>
        <taxon>Eukaryota</taxon>
        <taxon>Viridiplantae</taxon>
        <taxon>Streptophyta</taxon>
        <taxon>Embryophyta</taxon>
        <taxon>Tracheophyta</taxon>
        <taxon>Spermatophyta</taxon>
        <taxon>Magnoliopsida</taxon>
        <taxon>eudicotyledons</taxon>
        <taxon>Gunneridae</taxon>
        <taxon>Pentapetalae</taxon>
        <taxon>asterids</taxon>
        <taxon>lamiids</taxon>
        <taxon>Solanales</taxon>
        <taxon>Solanaceae</taxon>
        <taxon>Solanoideae</taxon>
        <taxon>Datureae</taxon>
        <taxon>Datura</taxon>
    </lineage>
</organism>
<proteinExistence type="predicted"/>
<evidence type="ECO:0000313" key="2">
    <source>
        <dbReference type="Proteomes" id="UP000823775"/>
    </source>
</evidence>
<accession>A0ABS8UV46</accession>
<evidence type="ECO:0000313" key="1">
    <source>
        <dbReference type="EMBL" id="MCD9637906.1"/>
    </source>
</evidence>
<evidence type="ECO:0008006" key="3">
    <source>
        <dbReference type="Google" id="ProtNLM"/>
    </source>
</evidence>
<protein>
    <recommendedName>
        <fullName evidence="3">UspA domain-containing protein</fullName>
    </recommendedName>
</protein>